<protein>
    <submittedName>
        <fullName evidence="1">Uncharacterized protein</fullName>
    </submittedName>
</protein>
<name>A0A975BUS9_9BACT</name>
<proteinExistence type="predicted"/>
<dbReference type="KEGG" id="dmm:dnm_082860"/>
<accession>A0A975BUS9</accession>
<dbReference type="AlphaFoldDB" id="A0A975BUS9"/>
<evidence type="ECO:0000313" key="1">
    <source>
        <dbReference type="EMBL" id="QTA92210.1"/>
    </source>
</evidence>
<sequence length="41" mass="5004">MHNCIYFFIELMRIFLLFVIDEFGYANLNPVFSVKNRFHTC</sequence>
<evidence type="ECO:0000313" key="2">
    <source>
        <dbReference type="Proteomes" id="UP000663722"/>
    </source>
</evidence>
<dbReference type="Proteomes" id="UP000663722">
    <property type="component" value="Chromosome"/>
</dbReference>
<reference evidence="1" key="1">
    <citation type="journal article" date="2021" name="Microb. Physiol.">
        <title>Proteogenomic Insights into the Physiology of Marine, Sulfate-Reducing, Filamentous Desulfonema limicola and Desulfonema magnum.</title>
        <authorList>
            <person name="Schnaars V."/>
            <person name="Wohlbrand L."/>
            <person name="Scheve S."/>
            <person name="Hinrichs C."/>
            <person name="Reinhardt R."/>
            <person name="Rabus R."/>
        </authorList>
    </citation>
    <scope>NUCLEOTIDE SEQUENCE</scope>
    <source>
        <strain evidence="1">4be13</strain>
    </source>
</reference>
<organism evidence="1 2">
    <name type="scientific">Desulfonema magnum</name>
    <dbReference type="NCBI Taxonomy" id="45655"/>
    <lineage>
        <taxon>Bacteria</taxon>
        <taxon>Pseudomonadati</taxon>
        <taxon>Thermodesulfobacteriota</taxon>
        <taxon>Desulfobacteria</taxon>
        <taxon>Desulfobacterales</taxon>
        <taxon>Desulfococcaceae</taxon>
        <taxon>Desulfonema</taxon>
    </lineage>
</organism>
<dbReference type="EMBL" id="CP061800">
    <property type="protein sequence ID" value="QTA92210.1"/>
    <property type="molecule type" value="Genomic_DNA"/>
</dbReference>
<gene>
    <name evidence="1" type="ORF">dnm_082860</name>
</gene>
<keyword evidence="2" id="KW-1185">Reference proteome</keyword>